<organism evidence="8 9">
    <name type="scientific">Thiohalospira halophila DSM 15071</name>
    <dbReference type="NCBI Taxonomy" id="1123397"/>
    <lineage>
        <taxon>Bacteria</taxon>
        <taxon>Pseudomonadati</taxon>
        <taxon>Pseudomonadota</taxon>
        <taxon>Gammaproteobacteria</taxon>
        <taxon>Thiohalospirales</taxon>
        <taxon>Thiohalospiraceae</taxon>
        <taxon>Thiohalospira</taxon>
    </lineage>
</organism>
<evidence type="ECO:0000256" key="5">
    <source>
        <dbReference type="ARBA" id="ARBA00023239"/>
    </source>
</evidence>
<evidence type="ECO:0000313" key="8">
    <source>
        <dbReference type="EMBL" id="SFD76018.1"/>
    </source>
</evidence>
<reference evidence="8 9" key="1">
    <citation type="submission" date="2016-10" db="EMBL/GenBank/DDBJ databases">
        <authorList>
            <person name="de Groot N.N."/>
        </authorList>
    </citation>
    <scope>NUCLEOTIDE SEQUENCE [LARGE SCALE GENOMIC DNA]</scope>
    <source>
        <strain evidence="8 9">HL3</strain>
    </source>
</reference>
<dbReference type="Pfam" id="PF02152">
    <property type="entry name" value="FolB"/>
    <property type="match status" value="1"/>
</dbReference>
<dbReference type="EMBL" id="FOMJ01000008">
    <property type="protein sequence ID" value="SFD76018.1"/>
    <property type="molecule type" value="Genomic_DNA"/>
</dbReference>
<evidence type="ECO:0000256" key="4">
    <source>
        <dbReference type="ARBA" id="ARBA00022909"/>
    </source>
</evidence>
<dbReference type="Proteomes" id="UP000198611">
    <property type="component" value="Unassembled WGS sequence"/>
</dbReference>
<comment type="catalytic activity">
    <reaction evidence="1 6">
        <text>7,8-dihydroneopterin = 6-hydroxymethyl-7,8-dihydropterin + glycolaldehyde</text>
        <dbReference type="Rhea" id="RHEA:10540"/>
        <dbReference type="ChEBI" id="CHEBI:17001"/>
        <dbReference type="ChEBI" id="CHEBI:17071"/>
        <dbReference type="ChEBI" id="CHEBI:44841"/>
        <dbReference type="EC" id="4.1.2.25"/>
    </reaction>
</comment>
<dbReference type="CDD" id="cd00534">
    <property type="entry name" value="DHNA_DHNTPE"/>
    <property type="match status" value="1"/>
</dbReference>
<keyword evidence="5 6" id="KW-0456">Lyase</keyword>
<dbReference type="RefSeq" id="WP_093428877.1">
    <property type="nucleotide sequence ID" value="NZ_FOMJ01000008.1"/>
</dbReference>
<keyword evidence="4 6" id="KW-0289">Folate biosynthesis</keyword>
<dbReference type="EC" id="4.1.2.25" evidence="6"/>
<evidence type="ECO:0000256" key="6">
    <source>
        <dbReference type="RuleBase" id="RU362079"/>
    </source>
</evidence>
<dbReference type="PANTHER" id="PTHR42844:SF1">
    <property type="entry name" value="DIHYDRONEOPTERIN ALDOLASE 1-RELATED"/>
    <property type="match status" value="1"/>
</dbReference>
<protein>
    <recommendedName>
        <fullName evidence="6">7,8-dihydroneopterin aldolase</fullName>
        <ecNumber evidence="6">4.1.2.25</ecNumber>
    </recommendedName>
</protein>
<name>A0A1I1V1Y7_9GAMM</name>
<evidence type="ECO:0000256" key="2">
    <source>
        <dbReference type="ARBA" id="ARBA00005013"/>
    </source>
</evidence>
<dbReference type="NCBIfam" id="TIGR00526">
    <property type="entry name" value="folB_dom"/>
    <property type="match status" value="1"/>
</dbReference>
<dbReference type="Gene3D" id="3.30.1130.10">
    <property type="match status" value="1"/>
</dbReference>
<comment type="pathway">
    <text evidence="2 6">Cofactor biosynthesis; tetrahydrofolate biosynthesis; 2-amino-4-hydroxy-6-hydroxymethyl-7,8-dihydropteridine diphosphate from 7,8-dihydroneopterin triphosphate: step 3/4.</text>
</comment>
<dbReference type="GO" id="GO:0004150">
    <property type="term" value="F:dihydroneopterin aldolase activity"/>
    <property type="evidence" value="ECO:0007669"/>
    <property type="project" value="UniProtKB-UniRule"/>
</dbReference>
<dbReference type="UniPathway" id="UPA00077">
    <property type="reaction ID" value="UER00154"/>
</dbReference>
<sequence length="117" mass="12359">MDTIYLTDLRLEATLGVPAWERALPQPVRLDLELEVELAAAGASDDVADTVDYAAVTERLRAVAADGEYRLLEALAERLAATVLGEFPVAAARLRLDKSGAVPGCGPTGVAIRREAG</sequence>
<dbReference type="SMART" id="SM00905">
    <property type="entry name" value="FolB"/>
    <property type="match status" value="1"/>
</dbReference>
<dbReference type="STRING" id="1123397.SAMN05660831_02260"/>
<dbReference type="InterPro" id="IPR006157">
    <property type="entry name" value="FolB_dom"/>
</dbReference>
<evidence type="ECO:0000259" key="7">
    <source>
        <dbReference type="SMART" id="SM00905"/>
    </source>
</evidence>
<dbReference type="SUPFAM" id="SSF55620">
    <property type="entry name" value="Tetrahydrobiopterin biosynthesis enzymes-like"/>
    <property type="match status" value="1"/>
</dbReference>
<comment type="similarity">
    <text evidence="3 6">Belongs to the DHNA family.</text>
</comment>
<dbReference type="AlphaFoldDB" id="A0A1I1V1Y7"/>
<evidence type="ECO:0000313" key="9">
    <source>
        <dbReference type="Proteomes" id="UP000198611"/>
    </source>
</evidence>
<dbReference type="GO" id="GO:0046654">
    <property type="term" value="P:tetrahydrofolate biosynthetic process"/>
    <property type="evidence" value="ECO:0007669"/>
    <property type="project" value="UniProtKB-UniRule"/>
</dbReference>
<dbReference type="GO" id="GO:0046656">
    <property type="term" value="P:folic acid biosynthetic process"/>
    <property type="evidence" value="ECO:0007669"/>
    <property type="project" value="UniProtKB-UniRule"/>
</dbReference>
<proteinExistence type="inferred from homology"/>
<dbReference type="GO" id="GO:0005737">
    <property type="term" value="C:cytoplasm"/>
    <property type="evidence" value="ECO:0007669"/>
    <property type="project" value="TreeGrafter"/>
</dbReference>
<gene>
    <name evidence="8" type="ORF">SAMN05660831_02260</name>
</gene>
<keyword evidence="9" id="KW-1185">Reference proteome</keyword>
<comment type="function">
    <text evidence="6">Catalyzes the conversion of 7,8-dihydroneopterin to 6-hydroxymethyl-7,8-dihydropterin.</text>
</comment>
<dbReference type="PANTHER" id="PTHR42844">
    <property type="entry name" value="DIHYDRONEOPTERIN ALDOLASE 1-RELATED"/>
    <property type="match status" value="1"/>
</dbReference>
<dbReference type="InterPro" id="IPR043133">
    <property type="entry name" value="GTP-CH-I_C/QueF"/>
</dbReference>
<dbReference type="InterPro" id="IPR006156">
    <property type="entry name" value="Dihydroneopterin_aldolase"/>
</dbReference>
<dbReference type="NCBIfam" id="TIGR00525">
    <property type="entry name" value="folB"/>
    <property type="match status" value="1"/>
</dbReference>
<dbReference type="OrthoDB" id="9810587at2"/>
<evidence type="ECO:0000256" key="1">
    <source>
        <dbReference type="ARBA" id="ARBA00001353"/>
    </source>
</evidence>
<evidence type="ECO:0000256" key="3">
    <source>
        <dbReference type="ARBA" id="ARBA00005708"/>
    </source>
</evidence>
<feature type="domain" description="Dihydroneopterin aldolase/epimerase" evidence="7">
    <location>
        <begin position="4"/>
        <end position="114"/>
    </location>
</feature>
<accession>A0A1I1V1Y7</accession>